<keyword evidence="2 5" id="KW-1133">Transmembrane helix</keyword>
<accession>A0A060XYH1</accession>
<dbReference type="STRING" id="8022.A0A060XYH1"/>
<evidence type="ECO:0000256" key="1">
    <source>
        <dbReference type="ARBA" id="ARBA00022692"/>
    </source>
</evidence>
<dbReference type="InterPro" id="IPR036640">
    <property type="entry name" value="ABC1_TM_sf"/>
</dbReference>
<dbReference type="EMBL" id="FR906472">
    <property type="protein sequence ID" value="CDQ84526.1"/>
    <property type="molecule type" value="Genomic_DNA"/>
</dbReference>
<reference evidence="6" key="2">
    <citation type="submission" date="2014-03" db="EMBL/GenBank/DDBJ databases">
        <authorList>
            <person name="Genoscope - CEA"/>
        </authorList>
    </citation>
    <scope>NUCLEOTIDE SEQUENCE</scope>
</reference>
<keyword evidence="1 5" id="KW-0812">Transmembrane</keyword>
<evidence type="ECO:0008006" key="8">
    <source>
        <dbReference type="Google" id="ProtNLM"/>
    </source>
</evidence>
<dbReference type="Gene3D" id="1.20.1560.10">
    <property type="entry name" value="ABC transporter type 1, transmembrane domain"/>
    <property type="match status" value="1"/>
</dbReference>
<evidence type="ECO:0000256" key="3">
    <source>
        <dbReference type="ARBA" id="ARBA00023136"/>
    </source>
</evidence>
<sequence length="159" mass="17415">MTEGQPTVDTERKPKKGLGRKKKEPAKAVGFFQLFRYATGCEVLLMIIGLLCAALHGIALPLMCVVFGQMTDSFVQSGQQLNLTANFTVEEISALLNSTDGCIQIPGVDIEALMTRQVIMSTVDNRHTLSIYYIINISSCKYNVAFISDYKLGGLSPEC</sequence>
<evidence type="ECO:0000256" key="4">
    <source>
        <dbReference type="SAM" id="MobiDB-lite"/>
    </source>
</evidence>
<dbReference type="SUPFAM" id="SSF90123">
    <property type="entry name" value="ABC transporter transmembrane region"/>
    <property type="match status" value="1"/>
</dbReference>
<name>A0A060XYH1_ONCMY</name>
<evidence type="ECO:0000256" key="5">
    <source>
        <dbReference type="SAM" id="Phobius"/>
    </source>
</evidence>
<keyword evidence="3 5" id="KW-0472">Membrane</keyword>
<evidence type="ECO:0000313" key="7">
    <source>
        <dbReference type="Proteomes" id="UP000193380"/>
    </source>
</evidence>
<reference evidence="6" key="1">
    <citation type="journal article" date="2014" name="Nat. Commun.">
        <title>The rainbow trout genome provides novel insights into evolution after whole-genome duplication in vertebrates.</title>
        <authorList>
            <person name="Berthelot C."/>
            <person name="Brunet F."/>
            <person name="Chalopin D."/>
            <person name="Juanchich A."/>
            <person name="Bernard M."/>
            <person name="Noel B."/>
            <person name="Bento P."/>
            <person name="Da Silva C."/>
            <person name="Labadie K."/>
            <person name="Alberti A."/>
            <person name="Aury J.M."/>
            <person name="Louis A."/>
            <person name="Dehais P."/>
            <person name="Bardou P."/>
            <person name="Montfort J."/>
            <person name="Klopp C."/>
            <person name="Cabau C."/>
            <person name="Gaspin C."/>
            <person name="Thorgaard G.H."/>
            <person name="Boussaha M."/>
            <person name="Quillet E."/>
            <person name="Guyomard R."/>
            <person name="Galiana D."/>
            <person name="Bobe J."/>
            <person name="Volff J.N."/>
            <person name="Genet C."/>
            <person name="Wincker P."/>
            <person name="Jaillon O."/>
            <person name="Roest Crollius H."/>
            <person name="Guiguen Y."/>
        </authorList>
    </citation>
    <scope>NUCLEOTIDE SEQUENCE [LARGE SCALE GENOMIC DNA]</scope>
</reference>
<dbReference type="GO" id="GO:0016020">
    <property type="term" value="C:membrane"/>
    <property type="evidence" value="ECO:0007669"/>
    <property type="project" value="InterPro"/>
</dbReference>
<dbReference type="AlphaFoldDB" id="A0A060XYH1"/>
<gene>
    <name evidence="6" type="ORF">GSONMT00052452001</name>
</gene>
<proteinExistence type="predicted"/>
<dbReference type="PaxDb" id="8022-A0A060XYH1"/>
<dbReference type="Proteomes" id="UP000193380">
    <property type="component" value="Unassembled WGS sequence"/>
</dbReference>
<feature type="transmembrane region" description="Helical" evidence="5">
    <location>
        <begin position="43"/>
        <end position="67"/>
    </location>
</feature>
<organism evidence="6 7">
    <name type="scientific">Oncorhynchus mykiss</name>
    <name type="common">Rainbow trout</name>
    <name type="synonym">Salmo gairdneri</name>
    <dbReference type="NCBI Taxonomy" id="8022"/>
    <lineage>
        <taxon>Eukaryota</taxon>
        <taxon>Metazoa</taxon>
        <taxon>Chordata</taxon>
        <taxon>Craniata</taxon>
        <taxon>Vertebrata</taxon>
        <taxon>Euteleostomi</taxon>
        <taxon>Actinopterygii</taxon>
        <taxon>Neopterygii</taxon>
        <taxon>Teleostei</taxon>
        <taxon>Protacanthopterygii</taxon>
        <taxon>Salmoniformes</taxon>
        <taxon>Salmonidae</taxon>
        <taxon>Salmoninae</taxon>
        <taxon>Oncorhynchus</taxon>
    </lineage>
</organism>
<protein>
    <recommendedName>
        <fullName evidence="8">ABC transmembrane type-1 domain-containing protein</fullName>
    </recommendedName>
</protein>
<evidence type="ECO:0000256" key="2">
    <source>
        <dbReference type="ARBA" id="ARBA00022989"/>
    </source>
</evidence>
<feature type="region of interest" description="Disordered" evidence="4">
    <location>
        <begin position="1"/>
        <end position="21"/>
    </location>
</feature>
<evidence type="ECO:0000313" key="6">
    <source>
        <dbReference type="EMBL" id="CDQ84526.1"/>
    </source>
</evidence>
<dbReference type="GO" id="GO:0005524">
    <property type="term" value="F:ATP binding"/>
    <property type="evidence" value="ECO:0007669"/>
    <property type="project" value="InterPro"/>
</dbReference>